<sequence length="229" mass="26494">MLLFCLPYAGGSESIYFKWSDYLDPSIKLYPISLKGRGKRFYEDFYRNINEAIDDIFNNIKNTLDKDDYAIYGHSMGSILAYELYYKIKEAGLREPTHIFFSGHAAPNIISKKENIHLLPDKEFIAEVLELGGTPEEVAENSELLEIFIPILRSDFKLLNDYIYNDRNDKIKCNISVLNGKEDDINMNELLGWKTLTSGHFNIYNLDGDHFFINDNIENIIKIINNTLV</sequence>
<dbReference type="EMBL" id="FQZB01000005">
    <property type="protein sequence ID" value="SHI99219.1"/>
    <property type="molecule type" value="Genomic_DNA"/>
</dbReference>
<name>A0A1M6FNN7_9CLOT</name>
<evidence type="ECO:0000259" key="2">
    <source>
        <dbReference type="Pfam" id="PF00975"/>
    </source>
</evidence>
<evidence type="ECO:0000313" key="3">
    <source>
        <dbReference type="EMBL" id="SHI99219.1"/>
    </source>
</evidence>
<gene>
    <name evidence="3" type="ORF">SAMN02745163_01187</name>
</gene>
<dbReference type="SUPFAM" id="SSF53474">
    <property type="entry name" value="alpha/beta-Hydrolases"/>
    <property type="match status" value="1"/>
</dbReference>
<dbReference type="InterPro" id="IPR001031">
    <property type="entry name" value="Thioesterase"/>
</dbReference>
<dbReference type="InterPro" id="IPR029058">
    <property type="entry name" value="AB_hydrolase_fold"/>
</dbReference>
<dbReference type="RefSeq" id="WP_072985744.1">
    <property type="nucleotide sequence ID" value="NZ_FQZB01000005.1"/>
</dbReference>
<dbReference type="InterPro" id="IPR012223">
    <property type="entry name" value="TEII"/>
</dbReference>
<dbReference type="Pfam" id="PF00975">
    <property type="entry name" value="Thioesterase"/>
    <property type="match status" value="1"/>
</dbReference>
<dbReference type="PANTHER" id="PTHR11487">
    <property type="entry name" value="THIOESTERASE"/>
    <property type="match status" value="1"/>
</dbReference>
<dbReference type="AlphaFoldDB" id="A0A1M6FNN7"/>
<evidence type="ECO:0000313" key="4">
    <source>
        <dbReference type="Proteomes" id="UP000184310"/>
    </source>
</evidence>
<dbReference type="Gene3D" id="3.40.50.1820">
    <property type="entry name" value="alpha/beta hydrolase"/>
    <property type="match status" value="1"/>
</dbReference>
<keyword evidence="4" id="KW-1185">Reference proteome</keyword>
<proteinExistence type="inferred from homology"/>
<evidence type="ECO:0000256" key="1">
    <source>
        <dbReference type="ARBA" id="ARBA00007169"/>
    </source>
</evidence>
<comment type="similarity">
    <text evidence="1">Belongs to the thioesterase family.</text>
</comment>
<dbReference type="PANTHER" id="PTHR11487:SF0">
    <property type="entry name" value="S-ACYL FATTY ACID SYNTHASE THIOESTERASE, MEDIUM CHAIN"/>
    <property type="match status" value="1"/>
</dbReference>
<feature type="domain" description="Thioesterase" evidence="2">
    <location>
        <begin position="3"/>
        <end position="226"/>
    </location>
</feature>
<dbReference type="GO" id="GO:0008610">
    <property type="term" value="P:lipid biosynthetic process"/>
    <property type="evidence" value="ECO:0007669"/>
    <property type="project" value="TreeGrafter"/>
</dbReference>
<protein>
    <submittedName>
        <fullName evidence="3">Surfactin synthase thioesterase subunit</fullName>
    </submittedName>
</protein>
<dbReference type="OrthoDB" id="2213423at2"/>
<organism evidence="3 4">
    <name type="scientific">Clostridium cavendishii DSM 21758</name>
    <dbReference type="NCBI Taxonomy" id="1121302"/>
    <lineage>
        <taxon>Bacteria</taxon>
        <taxon>Bacillati</taxon>
        <taxon>Bacillota</taxon>
        <taxon>Clostridia</taxon>
        <taxon>Eubacteriales</taxon>
        <taxon>Clostridiaceae</taxon>
        <taxon>Clostridium</taxon>
    </lineage>
</organism>
<dbReference type="STRING" id="1121302.SAMN02745163_01187"/>
<dbReference type="Proteomes" id="UP000184310">
    <property type="component" value="Unassembled WGS sequence"/>
</dbReference>
<reference evidence="3 4" key="1">
    <citation type="submission" date="2016-11" db="EMBL/GenBank/DDBJ databases">
        <authorList>
            <person name="Jaros S."/>
            <person name="Januszkiewicz K."/>
            <person name="Wedrychowicz H."/>
        </authorList>
    </citation>
    <scope>NUCLEOTIDE SEQUENCE [LARGE SCALE GENOMIC DNA]</scope>
    <source>
        <strain evidence="3 4">DSM 21758</strain>
    </source>
</reference>
<accession>A0A1M6FNN7</accession>